<feature type="chain" id="PRO_5043560719" evidence="2">
    <location>
        <begin position="21"/>
        <end position="354"/>
    </location>
</feature>
<dbReference type="SMART" id="SM00186">
    <property type="entry name" value="FBG"/>
    <property type="match status" value="1"/>
</dbReference>
<dbReference type="PROSITE" id="PS51406">
    <property type="entry name" value="FIBRINOGEN_C_2"/>
    <property type="match status" value="1"/>
</dbReference>
<gene>
    <name evidence="4" type="ORF">DMAD_11573</name>
</gene>
<evidence type="ECO:0000313" key="5">
    <source>
        <dbReference type="Proteomes" id="UP001500889"/>
    </source>
</evidence>
<dbReference type="CDD" id="cd00087">
    <property type="entry name" value="FReD"/>
    <property type="match status" value="1"/>
</dbReference>
<evidence type="ECO:0000259" key="3">
    <source>
        <dbReference type="PROSITE" id="PS51406"/>
    </source>
</evidence>
<keyword evidence="1" id="KW-1015">Disulfide bond</keyword>
<dbReference type="InterPro" id="IPR020837">
    <property type="entry name" value="Fibrinogen_CS"/>
</dbReference>
<evidence type="ECO:0000313" key="4">
    <source>
        <dbReference type="EMBL" id="BFF93791.1"/>
    </source>
</evidence>
<accession>A0AAU9FDF0</accession>
<dbReference type="Proteomes" id="UP001500889">
    <property type="component" value="Chromosome U"/>
</dbReference>
<dbReference type="EMBL" id="AP029264">
    <property type="protein sequence ID" value="BFF93791.1"/>
    <property type="molecule type" value="Genomic_DNA"/>
</dbReference>
<dbReference type="InterPro" id="IPR014716">
    <property type="entry name" value="Fibrinogen_a/b/g_C_1"/>
</dbReference>
<keyword evidence="5" id="KW-1185">Reference proteome</keyword>
<dbReference type="PANTHER" id="PTHR19143">
    <property type="entry name" value="FIBRINOGEN/TENASCIN/ANGIOPOEITIN"/>
    <property type="match status" value="1"/>
</dbReference>
<organism evidence="4 5">
    <name type="scientific">Drosophila madeirensis</name>
    <name type="common">Fruit fly</name>
    <dbReference type="NCBI Taxonomy" id="30013"/>
    <lineage>
        <taxon>Eukaryota</taxon>
        <taxon>Metazoa</taxon>
        <taxon>Ecdysozoa</taxon>
        <taxon>Arthropoda</taxon>
        <taxon>Hexapoda</taxon>
        <taxon>Insecta</taxon>
        <taxon>Pterygota</taxon>
        <taxon>Neoptera</taxon>
        <taxon>Endopterygota</taxon>
        <taxon>Diptera</taxon>
        <taxon>Brachycera</taxon>
        <taxon>Muscomorpha</taxon>
        <taxon>Ephydroidea</taxon>
        <taxon>Drosophilidae</taxon>
        <taxon>Drosophila</taxon>
        <taxon>Sophophora</taxon>
    </lineage>
</organism>
<evidence type="ECO:0000256" key="2">
    <source>
        <dbReference type="SAM" id="SignalP"/>
    </source>
</evidence>
<dbReference type="InterPro" id="IPR050373">
    <property type="entry name" value="Fibrinogen_C-term_domain"/>
</dbReference>
<proteinExistence type="predicted"/>
<dbReference type="PROSITE" id="PS00514">
    <property type="entry name" value="FIBRINOGEN_C_1"/>
    <property type="match status" value="1"/>
</dbReference>
<protein>
    <submittedName>
        <fullName evidence="4">Fibrinogen C domain-containing protein 1-like</fullName>
    </submittedName>
</protein>
<feature type="signal peptide" evidence="2">
    <location>
        <begin position="1"/>
        <end position="20"/>
    </location>
</feature>
<reference evidence="4 5" key="1">
    <citation type="submission" date="2024-02" db="EMBL/GenBank/DDBJ databases">
        <title>A chromosome-level genome assembly of Drosophila madeirensis, a fruit fly species endemic to Madeira island.</title>
        <authorList>
            <person name="Tomihara K."/>
            <person name="Llopart A."/>
            <person name="Yamamoto D."/>
        </authorList>
    </citation>
    <scope>NUCLEOTIDE SEQUENCE [LARGE SCALE GENOMIC DNA]</scope>
    <source>
        <strain evidence="4 5">RF1</strain>
    </source>
</reference>
<evidence type="ECO:0000256" key="1">
    <source>
        <dbReference type="ARBA" id="ARBA00023157"/>
    </source>
</evidence>
<dbReference type="InterPro" id="IPR002181">
    <property type="entry name" value="Fibrinogen_a/b/g_C_dom"/>
</dbReference>
<keyword evidence="2" id="KW-0732">Signal</keyword>
<dbReference type="Pfam" id="PF00147">
    <property type="entry name" value="Fibrinogen_C"/>
    <property type="match status" value="1"/>
</dbReference>
<dbReference type="InterPro" id="IPR036056">
    <property type="entry name" value="Fibrinogen-like_C"/>
</dbReference>
<feature type="domain" description="Fibrinogen C-terminal" evidence="3">
    <location>
        <begin position="140"/>
        <end position="353"/>
    </location>
</feature>
<dbReference type="GO" id="GO:0005615">
    <property type="term" value="C:extracellular space"/>
    <property type="evidence" value="ECO:0007669"/>
    <property type="project" value="TreeGrafter"/>
</dbReference>
<dbReference type="SUPFAM" id="SSF56496">
    <property type="entry name" value="Fibrinogen C-terminal domain-like"/>
    <property type="match status" value="1"/>
</dbReference>
<dbReference type="PANTHER" id="PTHR19143:SF327">
    <property type="entry name" value="FI21813P1-RELATED"/>
    <property type="match status" value="1"/>
</dbReference>
<name>A0AAU9FDF0_DROMD</name>
<dbReference type="Gene3D" id="3.90.215.10">
    <property type="entry name" value="Gamma Fibrinogen, chain A, domain 1"/>
    <property type="match status" value="1"/>
</dbReference>
<dbReference type="AlphaFoldDB" id="A0AAU9FDF0"/>
<sequence length="354" mass="40660">MKNQYLAVIIFSILLQGKNSFAVGDQEKHLTKELSIEDQCNGHCFSVVKPFLDHLTELKVAADANMEMKDKISSLQSQLLSSWMQLKNKEHQFNFKDEEVKEKDKQIKENEKHITDLREQVKMMSGVLAEKNDQLTKINQMAENLPDTCPNGTPNGIFQIKVKGIDPFQVPCVPSGWAVIQRRIDGGVDFNRNWTDYKDGFGDIRGEFFLGMEKIHLMTQNQPHEMYIQLRDINGTTRHARYDNFNVGSESEDYELKSLGEYSGTAGDSLTKHLSMKFSTLDRDNDLSEKRNCADNGGGWWFLNCFLSSLNGYYYADGKRIATQPYGIHWGSWKDYDYTISLTFAQMMIRPKVI</sequence>